<comment type="caution">
    <text evidence="1">The sequence shown here is derived from an EMBL/GenBank/DDBJ whole genome shotgun (WGS) entry which is preliminary data.</text>
</comment>
<accession>A0A9Q5Z460</accession>
<evidence type="ECO:0000313" key="2">
    <source>
        <dbReference type="Proteomes" id="UP000222310"/>
    </source>
</evidence>
<sequence>MTFGILNFRFPIVQELAKMFFEYPFGAIMFQFVWFLRRVQSPFLQVLWVLFQLHLTLNYPPLSTM</sequence>
<gene>
    <name evidence="1" type="ORF">VF08_37425</name>
</gene>
<dbReference type="AlphaFoldDB" id="A0A9Q5Z460"/>
<reference evidence="1 2" key="1">
    <citation type="submission" date="2015-02" db="EMBL/GenBank/DDBJ databases">
        <title>Nostoc linckia genome annotation.</title>
        <authorList>
            <person name="Zhou Z."/>
        </authorList>
    </citation>
    <scope>NUCLEOTIDE SEQUENCE [LARGE SCALE GENOMIC DNA]</scope>
    <source>
        <strain evidence="2">z8</strain>
    </source>
</reference>
<name>A0A9Q5Z460_NOSLI</name>
<evidence type="ECO:0000313" key="1">
    <source>
        <dbReference type="EMBL" id="PHJ90282.1"/>
    </source>
</evidence>
<dbReference type="Proteomes" id="UP000222310">
    <property type="component" value="Unassembled WGS sequence"/>
</dbReference>
<organism evidence="1 2">
    <name type="scientific">Nostoc linckia z8</name>
    <dbReference type="NCBI Taxonomy" id="1628746"/>
    <lineage>
        <taxon>Bacteria</taxon>
        <taxon>Bacillati</taxon>
        <taxon>Cyanobacteriota</taxon>
        <taxon>Cyanophyceae</taxon>
        <taxon>Nostocales</taxon>
        <taxon>Nostocaceae</taxon>
        <taxon>Nostoc</taxon>
    </lineage>
</organism>
<proteinExistence type="predicted"/>
<protein>
    <submittedName>
        <fullName evidence="1">Uncharacterized protein</fullName>
    </submittedName>
</protein>
<dbReference type="EMBL" id="LAHD01000247">
    <property type="protein sequence ID" value="PHJ90282.1"/>
    <property type="molecule type" value="Genomic_DNA"/>
</dbReference>